<evidence type="ECO:0000256" key="1">
    <source>
        <dbReference type="SAM" id="MobiDB-lite"/>
    </source>
</evidence>
<dbReference type="Proteomes" id="UP000324853">
    <property type="component" value="Unassembled WGS sequence"/>
</dbReference>
<keyword evidence="4" id="KW-1185">Reference proteome</keyword>
<dbReference type="OrthoDB" id="1496333at2"/>
<comment type="caution">
    <text evidence="3">The sequence shown here is derived from an EMBL/GenBank/DDBJ whole genome shotgun (WGS) entry which is preliminary data.</text>
</comment>
<dbReference type="CDD" id="cd01029">
    <property type="entry name" value="TOPRIM_primases"/>
    <property type="match status" value="1"/>
</dbReference>
<dbReference type="AlphaFoldDB" id="A0A5S4WNF8"/>
<dbReference type="SMART" id="SM00382">
    <property type="entry name" value="AAA"/>
    <property type="match status" value="1"/>
</dbReference>
<dbReference type="Pfam" id="PF13481">
    <property type="entry name" value="AAA_25"/>
    <property type="match status" value="1"/>
</dbReference>
<accession>A0A5S4WNF8</accession>
<name>A0A5S4WNF8_9BRAD</name>
<dbReference type="Gene3D" id="3.40.50.300">
    <property type="entry name" value="P-loop containing nucleotide triphosphate hydrolases"/>
    <property type="match status" value="1"/>
</dbReference>
<feature type="domain" description="AAA+ ATPase" evidence="2">
    <location>
        <begin position="272"/>
        <end position="489"/>
    </location>
</feature>
<protein>
    <submittedName>
        <fullName evidence="3">AAA family ATPase</fullName>
    </submittedName>
</protein>
<dbReference type="InterPro" id="IPR034154">
    <property type="entry name" value="TOPRIM_DnaG/twinkle"/>
</dbReference>
<evidence type="ECO:0000259" key="2">
    <source>
        <dbReference type="SMART" id="SM00382"/>
    </source>
</evidence>
<proteinExistence type="predicted"/>
<organism evidence="3 4">
    <name type="scientific">Bradyrhizobium cytisi</name>
    <dbReference type="NCBI Taxonomy" id="515489"/>
    <lineage>
        <taxon>Bacteria</taxon>
        <taxon>Pseudomonadati</taxon>
        <taxon>Pseudomonadota</taxon>
        <taxon>Alphaproteobacteria</taxon>
        <taxon>Hyphomicrobiales</taxon>
        <taxon>Nitrobacteraceae</taxon>
        <taxon>Bradyrhizobium</taxon>
    </lineage>
</organism>
<evidence type="ECO:0000313" key="3">
    <source>
        <dbReference type="EMBL" id="TYL83615.1"/>
    </source>
</evidence>
<dbReference type="RefSeq" id="WP_148752293.1">
    <property type="nucleotide sequence ID" value="NZ_VSSR01000027.1"/>
</dbReference>
<sequence>MNFLNEAAAAPFTPDEIARLGQRGDGDAAGGECIMPAPPEAGPLPAFKKDGRKADHAFEYRGSDGGLLGYVLRWDAREGHRKEFSPATCWRDGGGKASWQLKTWPGKRPLFGLDHLAARPDAIVLLVEGEKKVRAIELGPLADAFTWAKHPVIGISWPGGSNAVKHADFSPLAGRDVIVLPDNDQPGEAAADALVDVLGKVGLKRLRRWRAPTQARDKWDIADELPDGITPEAMVETMLKAPDVGVRLVKTLQEFLDGFVPPDYLLDGILQRRFVYALTAQTGHGKTALALLIARIIGGSDPKATLGKHGTEKGQVVYFAGENPDDLRMRVLGDEHLHNDDRARISFIPGTFSIEAMRARIEAELKMLGGVDLVIVDTSAAYFNGKDELSNTEMGAHARMLRTLTTLPGGPCVLVLCHPVKHVTEPSQLLPRGGGAFLAEVDGNITLWKHDGTLLDLHHTDKLRGPGFDPISLRLETVTTTRLMDKKGRVIPTVRAVWISDAETERATEDARSDEDTLLKAMLIPGQSIANLANACRWLTSKGEPHKSKVDRTMKRLATDKLVTKKRDAWMLTDAGKKAAEAAATNGARRDREASRYPT</sequence>
<gene>
    <name evidence="3" type="ORF">FXB38_18135</name>
</gene>
<feature type="region of interest" description="Disordered" evidence="1">
    <location>
        <begin position="576"/>
        <end position="599"/>
    </location>
</feature>
<dbReference type="InterPro" id="IPR027417">
    <property type="entry name" value="P-loop_NTPase"/>
</dbReference>
<dbReference type="SUPFAM" id="SSF52540">
    <property type="entry name" value="P-loop containing nucleoside triphosphate hydrolases"/>
    <property type="match status" value="1"/>
</dbReference>
<evidence type="ECO:0000313" key="4">
    <source>
        <dbReference type="Proteomes" id="UP000324853"/>
    </source>
</evidence>
<feature type="compositionally biased region" description="Basic and acidic residues" evidence="1">
    <location>
        <begin position="588"/>
        <end position="599"/>
    </location>
</feature>
<dbReference type="EMBL" id="VSSR01000027">
    <property type="protein sequence ID" value="TYL83615.1"/>
    <property type="molecule type" value="Genomic_DNA"/>
</dbReference>
<reference evidence="3 4" key="1">
    <citation type="submission" date="2019-08" db="EMBL/GenBank/DDBJ databases">
        <title>Bradyrhizobium hipponensis sp. nov., a rhizobium isolated from a Lupinus angustifolius root nodule in Tunisia.</title>
        <authorList>
            <person name="Off K."/>
            <person name="Rejili M."/>
            <person name="Mars M."/>
            <person name="Brachmann A."/>
            <person name="Marin M."/>
        </authorList>
    </citation>
    <scope>NUCLEOTIDE SEQUENCE [LARGE SCALE GENOMIC DNA]</scope>
    <source>
        <strain evidence="3 4">CTAW11</strain>
    </source>
</reference>
<dbReference type="InterPro" id="IPR003593">
    <property type="entry name" value="AAA+_ATPase"/>
</dbReference>